<sequence>MSDVRRVPPEVLPEIEAPVPGLRLDPAREHYLEAVQDLPDGRLPLPGPGDLPPPPSHLPPP</sequence>
<gene>
    <name evidence="2" type="ORF">Kpho02_21130</name>
</gene>
<dbReference type="AlphaFoldDB" id="A0A9W6UZM1"/>
<name>A0A9W6UZM1_9ACTN</name>
<evidence type="ECO:0000256" key="1">
    <source>
        <dbReference type="SAM" id="MobiDB-lite"/>
    </source>
</evidence>
<dbReference type="EMBL" id="BSSA01000005">
    <property type="protein sequence ID" value="GLW69814.1"/>
    <property type="molecule type" value="Genomic_DNA"/>
</dbReference>
<comment type="caution">
    <text evidence="2">The sequence shown here is derived from an EMBL/GenBank/DDBJ whole genome shotgun (WGS) entry which is preliminary data.</text>
</comment>
<feature type="compositionally biased region" description="Pro residues" evidence="1">
    <location>
        <begin position="45"/>
        <end position="61"/>
    </location>
</feature>
<proteinExistence type="predicted"/>
<reference evidence="2" key="1">
    <citation type="submission" date="2023-02" db="EMBL/GenBank/DDBJ databases">
        <title>Kitasatospora phosalacinea NBRC 14627.</title>
        <authorList>
            <person name="Ichikawa N."/>
            <person name="Sato H."/>
            <person name="Tonouchi N."/>
        </authorList>
    </citation>
    <scope>NUCLEOTIDE SEQUENCE</scope>
    <source>
        <strain evidence="2">NBRC 14627</strain>
    </source>
</reference>
<protein>
    <submittedName>
        <fullName evidence="2">Uncharacterized protein</fullName>
    </submittedName>
</protein>
<dbReference type="RefSeq" id="WP_285735678.1">
    <property type="nucleotide sequence ID" value="NZ_BSSA01000005.1"/>
</dbReference>
<dbReference type="Proteomes" id="UP001165041">
    <property type="component" value="Unassembled WGS sequence"/>
</dbReference>
<organism evidence="2 3">
    <name type="scientific">Kitasatospora phosalacinea</name>
    <dbReference type="NCBI Taxonomy" id="2065"/>
    <lineage>
        <taxon>Bacteria</taxon>
        <taxon>Bacillati</taxon>
        <taxon>Actinomycetota</taxon>
        <taxon>Actinomycetes</taxon>
        <taxon>Kitasatosporales</taxon>
        <taxon>Streptomycetaceae</taxon>
        <taxon>Kitasatospora</taxon>
    </lineage>
</organism>
<evidence type="ECO:0000313" key="3">
    <source>
        <dbReference type="Proteomes" id="UP001165041"/>
    </source>
</evidence>
<evidence type="ECO:0000313" key="2">
    <source>
        <dbReference type="EMBL" id="GLW69814.1"/>
    </source>
</evidence>
<feature type="region of interest" description="Disordered" evidence="1">
    <location>
        <begin position="38"/>
        <end position="61"/>
    </location>
</feature>
<accession>A0A9W6UZM1</accession>